<protein>
    <submittedName>
        <fullName evidence="1">Uncharacterized protein</fullName>
    </submittedName>
</protein>
<dbReference type="RefSeq" id="WP_065851445.1">
    <property type="nucleotide sequence ID" value="NZ_LYPC01000012.1"/>
</dbReference>
<keyword evidence="2" id="KW-1185">Reference proteome</keyword>
<sequence length="72" mass="8517">MENIQLYIALSHEEQEYLDNLQLILGILPDNENNERINYLFSIYLGISTKIGQISWTFSIYLQMPWEACHHS</sequence>
<evidence type="ECO:0000313" key="2">
    <source>
        <dbReference type="Proteomes" id="UP000093309"/>
    </source>
</evidence>
<gene>
    <name evidence="1" type="ORF">A8709_09990</name>
</gene>
<reference evidence="2" key="1">
    <citation type="submission" date="2016-05" db="EMBL/GenBank/DDBJ databases">
        <title>Paenibacillus oryzae. sp. nov., isolated from the rice root.</title>
        <authorList>
            <person name="Zhang J."/>
            <person name="Zhang X."/>
        </authorList>
    </citation>
    <scope>NUCLEOTIDE SEQUENCE [LARGE SCALE GENOMIC DNA]</scope>
    <source>
        <strain evidence="2">KCTC13222</strain>
    </source>
</reference>
<proteinExistence type="predicted"/>
<dbReference type="Proteomes" id="UP000093309">
    <property type="component" value="Unassembled WGS sequence"/>
</dbReference>
<evidence type="ECO:0000313" key="1">
    <source>
        <dbReference type="EMBL" id="OCT15941.1"/>
    </source>
</evidence>
<dbReference type="AlphaFoldDB" id="A0A1C1A610"/>
<organism evidence="1 2">
    <name type="scientific">Paenibacillus pectinilyticus</name>
    <dbReference type="NCBI Taxonomy" id="512399"/>
    <lineage>
        <taxon>Bacteria</taxon>
        <taxon>Bacillati</taxon>
        <taxon>Bacillota</taxon>
        <taxon>Bacilli</taxon>
        <taxon>Bacillales</taxon>
        <taxon>Paenibacillaceae</taxon>
        <taxon>Paenibacillus</taxon>
    </lineage>
</organism>
<comment type="caution">
    <text evidence="1">The sequence shown here is derived from an EMBL/GenBank/DDBJ whole genome shotgun (WGS) entry which is preliminary data.</text>
</comment>
<accession>A0A1C1A610</accession>
<name>A0A1C1A610_9BACL</name>
<dbReference type="EMBL" id="LYPC01000012">
    <property type="protein sequence ID" value="OCT15941.1"/>
    <property type="molecule type" value="Genomic_DNA"/>
</dbReference>